<dbReference type="Gene3D" id="3.40.630.30">
    <property type="match status" value="1"/>
</dbReference>
<dbReference type="EMBL" id="JOTN01000005">
    <property type="protein sequence ID" value="KEK19867.1"/>
    <property type="molecule type" value="Genomic_DNA"/>
</dbReference>
<dbReference type="GO" id="GO:0016740">
    <property type="term" value="F:transferase activity"/>
    <property type="evidence" value="ECO:0007669"/>
    <property type="project" value="UniProtKB-KW"/>
</dbReference>
<dbReference type="Gene3D" id="3.40.630.110">
    <property type="entry name" value="GNAT acetyltransferase-like"/>
    <property type="match status" value="1"/>
</dbReference>
<dbReference type="STRING" id="574376.BAMA_19020"/>
<dbReference type="SUPFAM" id="SSF55729">
    <property type="entry name" value="Acyl-CoA N-acyltransferases (Nat)"/>
    <property type="match status" value="1"/>
</dbReference>
<dbReference type="AlphaFoldDB" id="A0A073K088"/>
<sequence length="276" mass="31986">MIYKLNKNDYFKIKPLLEISKRTDDIALNAIINGTNRGAVYVDNVKNPKTALVDVIGINSMLIGDSSNEHFIPHLRDFVEGQLKIDTYESCRGTYFLTVLNDEDWEKVLENTFSHREYDWDYELYYQLQMDQFHVVKQSYKGLPAGYTLEKVDCNVIHDDLNHTLHDVLSEVWYSIDDFIEYGFGYCVMKGEEVVSACFSCTVNGSEHEISVETYDDDEMGKGLATAACIAYLEECLRNGMTPIWSTLETNVESVRLAEKLRFQFTHKRKTFEFEF</sequence>
<name>A0A073K088_9BACI</name>
<keyword evidence="1" id="KW-0808">Transferase</keyword>
<proteinExistence type="predicted"/>
<dbReference type="Proteomes" id="UP000027822">
    <property type="component" value="Unassembled WGS sequence"/>
</dbReference>
<comment type="caution">
    <text evidence="1">The sequence shown here is derived from an EMBL/GenBank/DDBJ whole genome shotgun (WGS) entry which is preliminary data.</text>
</comment>
<dbReference type="RefSeq" id="WP_034638003.1">
    <property type="nucleotide sequence ID" value="NZ_CBCSJC010000010.1"/>
</dbReference>
<dbReference type="InterPro" id="IPR042573">
    <property type="entry name" value="GNAT_acetyltra_N"/>
</dbReference>
<dbReference type="InterPro" id="IPR027365">
    <property type="entry name" value="GNAT_acetyltra_YdfB-like"/>
</dbReference>
<evidence type="ECO:0000313" key="1">
    <source>
        <dbReference type="EMBL" id="KEK19867.1"/>
    </source>
</evidence>
<reference evidence="1 2" key="1">
    <citation type="submission" date="2014-06" db="EMBL/GenBank/DDBJ databases">
        <title>Draft genome sequence of Bacillus manliponensis JCM 15802 (MCCC 1A00708).</title>
        <authorList>
            <person name="Lai Q."/>
            <person name="Liu Y."/>
            <person name="Shao Z."/>
        </authorList>
    </citation>
    <scope>NUCLEOTIDE SEQUENCE [LARGE SCALE GENOMIC DNA]</scope>
    <source>
        <strain evidence="1 2">JCM 15802</strain>
    </source>
</reference>
<keyword evidence="2" id="KW-1185">Reference proteome</keyword>
<gene>
    <name evidence="1" type="ORF">BAMA_19020</name>
</gene>
<accession>A0A073K088</accession>
<dbReference type="OrthoDB" id="7054616at2"/>
<organism evidence="1 2">
    <name type="scientific">Bacillus manliponensis</name>
    <dbReference type="NCBI Taxonomy" id="574376"/>
    <lineage>
        <taxon>Bacteria</taxon>
        <taxon>Bacillati</taxon>
        <taxon>Bacillota</taxon>
        <taxon>Bacilli</taxon>
        <taxon>Bacillales</taxon>
        <taxon>Bacillaceae</taxon>
        <taxon>Bacillus</taxon>
        <taxon>Bacillus cereus group</taxon>
    </lineage>
</organism>
<dbReference type="eggNOG" id="COG1670">
    <property type="taxonomic scope" value="Bacteria"/>
</dbReference>
<dbReference type="PANTHER" id="PTHR31143:SF2">
    <property type="entry name" value="FR47-LIKE DOMAIN-CONTAINING PROTEIN-RELATED"/>
    <property type="match status" value="1"/>
</dbReference>
<protein>
    <submittedName>
        <fullName evidence="1">GNAT family acetyltransferase</fullName>
    </submittedName>
</protein>
<dbReference type="PANTHER" id="PTHR31143">
    <property type="match status" value="1"/>
</dbReference>
<dbReference type="InterPro" id="IPR016181">
    <property type="entry name" value="Acyl_CoA_acyltransferase"/>
</dbReference>
<evidence type="ECO:0000313" key="2">
    <source>
        <dbReference type="Proteomes" id="UP000027822"/>
    </source>
</evidence>
<dbReference type="Pfam" id="PF12746">
    <property type="entry name" value="GNAT_acetyltran"/>
    <property type="match status" value="1"/>
</dbReference>